<dbReference type="Pfam" id="PF22656">
    <property type="entry name" value="At5g48480-like_N"/>
    <property type="match status" value="1"/>
</dbReference>
<dbReference type="Gene3D" id="3.10.180.10">
    <property type="entry name" value="2,3-Dihydroxybiphenyl 1,2-Dioxygenase, domain 1"/>
    <property type="match status" value="1"/>
</dbReference>
<evidence type="ECO:0000256" key="1">
    <source>
        <dbReference type="SAM" id="Phobius"/>
    </source>
</evidence>
<dbReference type="Proteomes" id="UP001386955">
    <property type="component" value="Unassembled WGS sequence"/>
</dbReference>
<keyword evidence="1" id="KW-0472">Membrane</keyword>
<dbReference type="PANTHER" id="PTHR34109">
    <property type="entry name" value="BNAUNNG04460D PROTEIN-RELATED"/>
    <property type="match status" value="1"/>
</dbReference>
<dbReference type="InterPro" id="IPR054575">
    <property type="entry name" value="At5g48480-like_C"/>
</dbReference>
<protein>
    <recommendedName>
        <fullName evidence="6">VOC domain-containing protein</fullName>
    </recommendedName>
</protein>
<sequence>MSTTVKDILTRMYNWYTAAYELQRKSSEVHQGGSTHVRITTPLDISMIDSFRAHLKEKCYLDKKKKVSHHHFFLHAQSIFLLLCFLSLLGLGFLSLRLRYSLSFRFFSMAQQDAQNGGSENVASAAAVAFVAVKPQLLVEAPKANDAVLFYKAAFGAEEVCRTLNPKRKAEHELPLILSAELKIASSSILVADLVDDSASPAKAGGNGVVLCLETEDVEGAIAKAVSAGAVVEGEVVEGEGACCGGRVGKVKDPYGFVWLLCSPGKKCADVEA</sequence>
<evidence type="ECO:0000313" key="5">
    <source>
        <dbReference type="Proteomes" id="UP001386955"/>
    </source>
</evidence>
<name>A0AAN9SGG3_PSOTE</name>
<dbReference type="SUPFAM" id="SSF54593">
    <property type="entry name" value="Glyoxalase/Bleomycin resistance protein/Dihydroxybiphenyl dioxygenase"/>
    <property type="match status" value="1"/>
</dbReference>
<evidence type="ECO:0008006" key="6">
    <source>
        <dbReference type="Google" id="ProtNLM"/>
    </source>
</evidence>
<reference evidence="4 5" key="1">
    <citation type="submission" date="2024-01" db="EMBL/GenBank/DDBJ databases">
        <title>The genomes of 5 underutilized Papilionoideae crops provide insights into root nodulation and disease resistanc.</title>
        <authorList>
            <person name="Jiang F."/>
        </authorList>
    </citation>
    <scope>NUCLEOTIDE SEQUENCE [LARGE SCALE GENOMIC DNA]</scope>
    <source>
        <strain evidence="4">DUOXIRENSHENG_FW03</strain>
        <tissue evidence="4">Leaves</tissue>
    </source>
</reference>
<feature type="domain" description="Glyoxalase At5g48480-like N-terminal" evidence="3">
    <location>
        <begin position="136"/>
        <end position="194"/>
    </location>
</feature>
<dbReference type="AlphaFoldDB" id="A0AAN9SGG3"/>
<accession>A0AAN9SGG3</accession>
<keyword evidence="1" id="KW-1133">Transmembrane helix</keyword>
<gene>
    <name evidence="4" type="ORF">VNO78_16040</name>
</gene>
<dbReference type="EMBL" id="JAYMYS010000004">
    <property type="protein sequence ID" value="KAK7395481.1"/>
    <property type="molecule type" value="Genomic_DNA"/>
</dbReference>
<dbReference type="CDD" id="cd07246">
    <property type="entry name" value="VOC_like"/>
    <property type="match status" value="1"/>
</dbReference>
<dbReference type="InterPro" id="IPR054576">
    <property type="entry name" value="At5g48480-like_N"/>
</dbReference>
<organism evidence="4 5">
    <name type="scientific">Psophocarpus tetragonolobus</name>
    <name type="common">Winged bean</name>
    <name type="synonym">Dolichos tetragonolobus</name>
    <dbReference type="NCBI Taxonomy" id="3891"/>
    <lineage>
        <taxon>Eukaryota</taxon>
        <taxon>Viridiplantae</taxon>
        <taxon>Streptophyta</taxon>
        <taxon>Embryophyta</taxon>
        <taxon>Tracheophyta</taxon>
        <taxon>Spermatophyta</taxon>
        <taxon>Magnoliopsida</taxon>
        <taxon>eudicotyledons</taxon>
        <taxon>Gunneridae</taxon>
        <taxon>Pentapetalae</taxon>
        <taxon>rosids</taxon>
        <taxon>fabids</taxon>
        <taxon>Fabales</taxon>
        <taxon>Fabaceae</taxon>
        <taxon>Papilionoideae</taxon>
        <taxon>50 kb inversion clade</taxon>
        <taxon>NPAAA clade</taxon>
        <taxon>indigoferoid/millettioid clade</taxon>
        <taxon>Phaseoleae</taxon>
        <taxon>Psophocarpus</taxon>
    </lineage>
</organism>
<dbReference type="PANTHER" id="PTHR34109:SF1">
    <property type="entry name" value="VOC DOMAIN-CONTAINING PROTEIN"/>
    <property type="match status" value="1"/>
</dbReference>
<proteinExistence type="predicted"/>
<keyword evidence="1" id="KW-0812">Transmembrane</keyword>
<keyword evidence="5" id="KW-1185">Reference proteome</keyword>
<dbReference type="Pfam" id="PF22650">
    <property type="entry name" value="At5g48480-like_C"/>
    <property type="match status" value="1"/>
</dbReference>
<evidence type="ECO:0000259" key="3">
    <source>
        <dbReference type="Pfam" id="PF22656"/>
    </source>
</evidence>
<feature type="transmembrane region" description="Helical" evidence="1">
    <location>
        <begin position="72"/>
        <end position="96"/>
    </location>
</feature>
<evidence type="ECO:0000259" key="2">
    <source>
        <dbReference type="Pfam" id="PF22650"/>
    </source>
</evidence>
<dbReference type="InterPro" id="IPR029068">
    <property type="entry name" value="Glyas_Bleomycin-R_OHBP_Dase"/>
</dbReference>
<feature type="domain" description="Glyoxalase At5g48480-like C-terminal" evidence="2">
    <location>
        <begin position="212"/>
        <end position="260"/>
    </location>
</feature>
<comment type="caution">
    <text evidence="4">The sequence shown here is derived from an EMBL/GenBank/DDBJ whole genome shotgun (WGS) entry which is preliminary data.</text>
</comment>
<evidence type="ECO:0000313" key="4">
    <source>
        <dbReference type="EMBL" id="KAK7395481.1"/>
    </source>
</evidence>